<dbReference type="Gene3D" id="3.40.50.720">
    <property type="entry name" value="NAD(P)-binding Rossmann-like Domain"/>
    <property type="match status" value="1"/>
</dbReference>
<dbReference type="SUPFAM" id="SSF51735">
    <property type="entry name" value="NAD(P)-binding Rossmann-fold domains"/>
    <property type="match status" value="1"/>
</dbReference>
<dbReference type="InterPro" id="IPR050984">
    <property type="entry name" value="Gfo/Idh/MocA_domain"/>
</dbReference>
<dbReference type="EMBL" id="VDFR01000057">
    <property type="protein sequence ID" value="TNC46374.1"/>
    <property type="molecule type" value="Genomic_DNA"/>
</dbReference>
<evidence type="ECO:0000313" key="5">
    <source>
        <dbReference type="EMBL" id="TNC46209.1"/>
    </source>
</evidence>
<dbReference type="InterPro" id="IPR036291">
    <property type="entry name" value="NAD(P)-bd_dom_sf"/>
</dbReference>
<keyword evidence="2" id="KW-0560">Oxidoreductase</keyword>
<name>A0A5C4ML99_9ACTN</name>
<feature type="domain" description="Gfo/Idh/MocA-like oxidoreductase N-terminal" evidence="3">
    <location>
        <begin position="6"/>
        <end position="124"/>
    </location>
</feature>
<evidence type="ECO:0000259" key="3">
    <source>
        <dbReference type="Pfam" id="PF01408"/>
    </source>
</evidence>
<dbReference type="Gene3D" id="3.30.360.10">
    <property type="entry name" value="Dihydrodipicolinate Reductase, domain 2"/>
    <property type="match status" value="1"/>
</dbReference>
<gene>
    <name evidence="6" type="ORF">FHE65_13175</name>
    <name evidence="5" type="ORF">FHE65_13460</name>
</gene>
<evidence type="ECO:0000256" key="1">
    <source>
        <dbReference type="ARBA" id="ARBA00010928"/>
    </source>
</evidence>
<dbReference type="PANTHER" id="PTHR22604:SF105">
    <property type="entry name" value="TRANS-1,2-DIHYDROBENZENE-1,2-DIOL DEHYDROGENASE"/>
    <property type="match status" value="1"/>
</dbReference>
<evidence type="ECO:0000313" key="6">
    <source>
        <dbReference type="EMBL" id="TNC46374.1"/>
    </source>
</evidence>
<evidence type="ECO:0000313" key="7">
    <source>
        <dbReference type="Proteomes" id="UP000306740"/>
    </source>
</evidence>
<dbReference type="Proteomes" id="UP000306740">
    <property type="component" value="Unassembled WGS sequence"/>
</dbReference>
<proteinExistence type="inferred from homology"/>
<protein>
    <submittedName>
        <fullName evidence="6">Gfo/Idh/MocA family oxidoreductase</fullName>
    </submittedName>
</protein>
<dbReference type="OrthoDB" id="9815825at2"/>
<comment type="caution">
    <text evidence="6">The sequence shown here is derived from an EMBL/GenBank/DDBJ whole genome shotgun (WGS) entry which is preliminary data.</text>
</comment>
<dbReference type="Pfam" id="PF22725">
    <property type="entry name" value="GFO_IDH_MocA_C3"/>
    <property type="match status" value="1"/>
</dbReference>
<sequence>MTHPPIRWGILATGDIAHSFARDLALLDDAVLHAVGSRSLSSARAFADEYTVADARPHPYGSYEDLLADPDVDVVYVATPHGRHTKDVLACFDAGKAVLCEKALTLDSASARLLVDEARRRGLFFAEAMWTRLNPHIVRMREMVAEGACGEVRQVRADLGFVAPADKARLWDPALGASALLDVGIYPLTFAYLILGRPDQVRAAAALSSKGVDLTGGATLRYDSGAVATISWSQVAWSDGRASIAGDGGRIEVPSPMNNPRRFTYARYWESDEIALPVVGEGYAHEIAEVGRCLREGLTESALLPLDETVEILAVMDEIRAQVGSTTG</sequence>
<dbReference type="RefSeq" id="WP_139086905.1">
    <property type="nucleotide sequence ID" value="NZ_VDFR01000057.1"/>
</dbReference>
<dbReference type="GO" id="GO:0000166">
    <property type="term" value="F:nucleotide binding"/>
    <property type="evidence" value="ECO:0007669"/>
    <property type="project" value="InterPro"/>
</dbReference>
<accession>A0A5C4ML99</accession>
<dbReference type="PANTHER" id="PTHR22604">
    <property type="entry name" value="OXIDOREDUCTASES"/>
    <property type="match status" value="1"/>
</dbReference>
<evidence type="ECO:0000259" key="4">
    <source>
        <dbReference type="Pfam" id="PF22725"/>
    </source>
</evidence>
<dbReference type="GO" id="GO:0016491">
    <property type="term" value="F:oxidoreductase activity"/>
    <property type="evidence" value="ECO:0007669"/>
    <property type="project" value="UniProtKB-KW"/>
</dbReference>
<reference evidence="6 7" key="1">
    <citation type="submission" date="2019-05" db="EMBL/GenBank/DDBJ databases">
        <title>Mumia sp. nov., isolated from the intestinal contents of plateau pika (Ochotona curzoniae) in the Qinghai-Tibet plateau of China.</title>
        <authorList>
            <person name="Tian Z."/>
        </authorList>
    </citation>
    <scope>NUCLEOTIDE SEQUENCE [LARGE SCALE GENOMIC DNA]</scope>
    <source>
        <strain evidence="7">527</strain>
        <strain evidence="6">Z527</strain>
    </source>
</reference>
<feature type="domain" description="GFO/IDH/MocA-like oxidoreductase" evidence="4">
    <location>
        <begin position="138"/>
        <end position="252"/>
    </location>
</feature>
<dbReference type="Pfam" id="PF01408">
    <property type="entry name" value="GFO_IDH_MocA"/>
    <property type="match status" value="1"/>
</dbReference>
<dbReference type="AlphaFoldDB" id="A0A5C4ML99"/>
<dbReference type="InterPro" id="IPR000683">
    <property type="entry name" value="Gfo/Idh/MocA-like_OxRdtase_N"/>
</dbReference>
<comment type="similarity">
    <text evidence="1">Belongs to the Gfo/Idh/MocA family.</text>
</comment>
<dbReference type="SUPFAM" id="SSF55347">
    <property type="entry name" value="Glyceraldehyde-3-phosphate dehydrogenase-like, C-terminal domain"/>
    <property type="match status" value="1"/>
</dbReference>
<evidence type="ECO:0000256" key="2">
    <source>
        <dbReference type="ARBA" id="ARBA00023002"/>
    </source>
</evidence>
<dbReference type="InterPro" id="IPR055170">
    <property type="entry name" value="GFO_IDH_MocA-like_dom"/>
</dbReference>
<dbReference type="EMBL" id="VDFR01000059">
    <property type="protein sequence ID" value="TNC46209.1"/>
    <property type="molecule type" value="Genomic_DNA"/>
</dbReference>
<organism evidence="6 7">
    <name type="scientific">Mumia zhuanghuii</name>
    <dbReference type="NCBI Taxonomy" id="2585211"/>
    <lineage>
        <taxon>Bacteria</taxon>
        <taxon>Bacillati</taxon>
        <taxon>Actinomycetota</taxon>
        <taxon>Actinomycetes</taxon>
        <taxon>Propionibacteriales</taxon>
        <taxon>Nocardioidaceae</taxon>
        <taxon>Mumia</taxon>
    </lineage>
</organism>